<evidence type="ECO:0000313" key="3">
    <source>
        <dbReference type="EMBL" id="KAH3873567.1"/>
    </source>
</evidence>
<reference evidence="3" key="2">
    <citation type="submission" date="2020-11" db="EMBL/GenBank/DDBJ databases">
        <authorList>
            <person name="McCartney M.A."/>
            <person name="Auch B."/>
            <person name="Kono T."/>
            <person name="Mallez S."/>
            <person name="Becker A."/>
            <person name="Gohl D.M."/>
            <person name="Silverstein K.A.T."/>
            <person name="Koren S."/>
            <person name="Bechman K.B."/>
            <person name="Herman A."/>
            <person name="Abrahante J.E."/>
            <person name="Garbe J."/>
        </authorList>
    </citation>
    <scope>NUCLEOTIDE SEQUENCE</scope>
    <source>
        <strain evidence="3">Duluth1</strain>
        <tissue evidence="3">Whole animal</tissue>
    </source>
</reference>
<proteinExistence type="predicted"/>
<dbReference type="GO" id="GO:0008270">
    <property type="term" value="F:zinc ion binding"/>
    <property type="evidence" value="ECO:0007669"/>
    <property type="project" value="UniProtKB-KW"/>
</dbReference>
<dbReference type="Gene3D" id="3.30.160.60">
    <property type="entry name" value="Classic Zinc Finger"/>
    <property type="match status" value="1"/>
</dbReference>
<evidence type="ECO:0000256" key="1">
    <source>
        <dbReference type="PROSITE-ProRule" id="PRU00024"/>
    </source>
</evidence>
<evidence type="ECO:0000313" key="4">
    <source>
        <dbReference type="Proteomes" id="UP000828390"/>
    </source>
</evidence>
<reference evidence="3" key="1">
    <citation type="journal article" date="2019" name="bioRxiv">
        <title>The Genome of the Zebra Mussel, Dreissena polymorpha: A Resource for Invasive Species Research.</title>
        <authorList>
            <person name="McCartney M.A."/>
            <person name="Auch B."/>
            <person name="Kono T."/>
            <person name="Mallez S."/>
            <person name="Zhang Y."/>
            <person name="Obille A."/>
            <person name="Becker A."/>
            <person name="Abrahante J.E."/>
            <person name="Garbe J."/>
            <person name="Badalamenti J.P."/>
            <person name="Herman A."/>
            <person name="Mangelson H."/>
            <person name="Liachko I."/>
            <person name="Sullivan S."/>
            <person name="Sone E.D."/>
            <person name="Koren S."/>
            <person name="Silverstein K.A.T."/>
            <person name="Beckman K.B."/>
            <person name="Gohl D.M."/>
        </authorList>
    </citation>
    <scope>NUCLEOTIDE SEQUENCE</scope>
    <source>
        <strain evidence="3">Duluth1</strain>
        <tissue evidence="3">Whole animal</tissue>
    </source>
</reference>
<keyword evidence="4" id="KW-1185">Reference proteome</keyword>
<feature type="domain" description="B box-type" evidence="2">
    <location>
        <begin position="34"/>
        <end position="69"/>
    </location>
</feature>
<evidence type="ECO:0000259" key="2">
    <source>
        <dbReference type="PROSITE" id="PS50119"/>
    </source>
</evidence>
<protein>
    <recommendedName>
        <fullName evidence="2">B box-type domain-containing protein</fullName>
    </recommendedName>
</protein>
<sequence length="122" mass="13999">MASYFNKVIKVVTFSQSTASDGSDSVIDFSCSPCLEQKIAKLADFYCKTCLKFYCAKCQKMHGKLFVNHVPYGRGDTSKWPVSKEVEDFFQKCDLHEDKHLDMFCDDHSQLCCTKCAFLNHR</sequence>
<dbReference type="InterPro" id="IPR000315">
    <property type="entry name" value="Znf_B-box"/>
</dbReference>
<dbReference type="AlphaFoldDB" id="A0A9D4MDP2"/>
<name>A0A9D4MDP2_DREPO</name>
<dbReference type="PROSITE" id="PS50119">
    <property type="entry name" value="ZF_BBOX"/>
    <property type="match status" value="2"/>
</dbReference>
<organism evidence="3 4">
    <name type="scientific">Dreissena polymorpha</name>
    <name type="common">Zebra mussel</name>
    <name type="synonym">Mytilus polymorpha</name>
    <dbReference type="NCBI Taxonomy" id="45954"/>
    <lineage>
        <taxon>Eukaryota</taxon>
        <taxon>Metazoa</taxon>
        <taxon>Spiralia</taxon>
        <taxon>Lophotrochozoa</taxon>
        <taxon>Mollusca</taxon>
        <taxon>Bivalvia</taxon>
        <taxon>Autobranchia</taxon>
        <taxon>Heteroconchia</taxon>
        <taxon>Euheterodonta</taxon>
        <taxon>Imparidentia</taxon>
        <taxon>Neoheterodontei</taxon>
        <taxon>Myida</taxon>
        <taxon>Dreissenoidea</taxon>
        <taxon>Dreissenidae</taxon>
        <taxon>Dreissena</taxon>
    </lineage>
</organism>
<dbReference type="SUPFAM" id="SSF57845">
    <property type="entry name" value="B-box zinc-binding domain"/>
    <property type="match status" value="1"/>
</dbReference>
<gene>
    <name evidence="3" type="ORF">DPMN_036805</name>
</gene>
<feature type="domain" description="B box-type" evidence="2">
    <location>
        <begin position="93"/>
        <end position="122"/>
    </location>
</feature>
<dbReference type="CDD" id="cd19756">
    <property type="entry name" value="Bbox2"/>
    <property type="match status" value="1"/>
</dbReference>
<accession>A0A9D4MDP2</accession>
<keyword evidence="1" id="KW-0863">Zinc-finger</keyword>
<keyword evidence="1" id="KW-0862">Zinc</keyword>
<comment type="caution">
    <text evidence="3">The sequence shown here is derived from an EMBL/GenBank/DDBJ whole genome shotgun (WGS) entry which is preliminary data.</text>
</comment>
<dbReference type="EMBL" id="JAIWYP010000002">
    <property type="protein sequence ID" value="KAH3873567.1"/>
    <property type="molecule type" value="Genomic_DNA"/>
</dbReference>
<keyword evidence="1" id="KW-0479">Metal-binding</keyword>
<dbReference type="Proteomes" id="UP000828390">
    <property type="component" value="Unassembled WGS sequence"/>
</dbReference>